<keyword evidence="10" id="KW-1185">Reference proteome</keyword>
<dbReference type="PANTHER" id="PTHR42920:SF5">
    <property type="entry name" value="EAMA DOMAIN-CONTAINING PROTEIN"/>
    <property type="match status" value="1"/>
</dbReference>
<feature type="transmembrane region" description="Helical" evidence="7">
    <location>
        <begin position="12"/>
        <end position="30"/>
    </location>
</feature>
<keyword evidence="3" id="KW-1003">Cell membrane</keyword>
<feature type="domain" description="EamA" evidence="8">
    <location>
        <begin position="11"/>
        <end position="135"/>
    </location>
</feature>
<evidence type="ECO:0000256" key="6">
    <source>
        <dbReference type="ARBA" id="ARBA00023136"/>
    </source>
</evidence>
<feature type="transmembrane region" description="Helical" evidence="7">
    <location>
        <begin position="260"/>
        <end position="278"/>
    </location>
</feature>
<evidence type="ECO:0000256" key="3">
    <source>
        <dbReference type="ARBA" id="ARBA00022475"/>
    </source>
</evidence>
<keyword evidence="5 7" id="KW-1133">Transmembrane helix</keyword>
<keyword evidence="6 7" id="KW-0472">Membrane</keyword>
<feature type="transmembrane region" description="Helical" evidence="7">
    <location>
        <begin position="203"/>
        <end position="224"/>
    </location>
</feature>
<proteinExistence type="inferred from homology"/>
<dbReference type="SUPFAM" id="SSF103481">
    <property type="entry name" value="Multidrug resistance efflux transporter EmrE"/>
    <property type="match status" value="2"/>
</dbReference>
<dbReference type="InterPro" id="IPR051258">
    <property type="entry name" value="Diverse_Substrate_Transporter"/>
</dbReference>
<dbReference type="EMBL" id="JBHZOL010000062">
    <property type="protein sequence ID" value="MFE4106337.1"/>
    <property type="molecule type" value="Genomic_DNA"/>
</dbReference>
<feature type="transmembrane region" description="Helical" evidence="7">
    <location>
        <begin position="120"/>
        <end position="140"/>
    </location>
</feature>
<dbReference type="Proteomes" id="UP001600165">
    <property type="component" value="Unassembled WGS sequence"/>
</dbReference>
<comment type="caution">
    <text evidence="9">The sequence shown here is derived from an EMBL/GenBank/DDBJ whole genome shotgun (WGS) entry which is preliminary data.</text>
</comment>
<evidence type="ECO:0000256" key="7">
    <source>
        <dbReference type="SAM" id="Phobius"/>
    </source>
</evidence>
<feature type="transmembrane region" description="Helical" evidence="7">
    <location>
        <begin position="146"/>
        <end position="162"/>
    </location>
</feature>
<organism evidence="9 10">
    <name type="scientific">Almyronema epifaneia S1</name>
    <dbReference type="NCBI Taxonomy" id="2991925"/>
    <lineage>
        <taxon>Bacteria</taxon>
        <taxon>Bacillati</taxon>
        <taxon>Cyanobacteriota</taxon>
        <taxon>Cyanophyceae</taxon>
        <taxon>Nodosilineales</taxon>
        <taxon>Nodosilineaceae</taxon>
        <taxon>Almyronema</taxon>
        <taxon>Almyronema epifaneia</taxon>
    </lineage>
</organism>
<evidence type="ECO:0000256" key="5">
    <source>
        <dbReference type="ARBA" id="ARBA00022989"/>
    </source>
</evidence>
<accession>A0ABW6IDT3</accession>
<evidence type="ECO:0000313" key="9">
    <source>
        <dbReference type="EMBL" id="MFE4106337.1"/>
    </source>
</evidence>
<feature type="transmembrane region" description="Helical" evidence="7">
    <location>
        <begin position="94"/>
        <end position="113"/>
    </location>
</feature>
<feature type="domain" description="EamA" evidence="8">
    <location>
        <begin position="144"/>
        <end position="275"/>
    </location>
</feature>
<name>A0ABW6IDT3_9CYAN</name>
<evidence type="ECO:0000256" key="1">
    <source>
        <dbReference type="ARBA" id="ARBA00004651"/>
    </source>
</evidence>
<keyword evidence="4 7" id="KW-0812">Transmembrane</keyword>
<dbReference type="InterPro" id="IPR037185">
    <property type="entry name" value="EmrE-like"/>
</dbReference>
<comment type="similarity">
    <text evidence="2">Belongs to the EamA transporter family.</text>
</comment>
<dbReference type="InterPro" id="IPR000620">
    <property type="entry name" value="EamA_dom"/>
</dbReference>
<dbReference type="Pfam" id="PF00892">
    <property type="entry name" value="EamA"/>
    <property type="match status" value="2"/>
</dbReference>
<reference evidence="9 10" key="1">
    <citation type="submission" date="2024-10" db="EMBL/GenBank/DDBJ databases">
        <authorList>
            <person name="Ratan Roy A."/>
            <person name="Morales Sandoval P.H."/>
            <person name="De Los Santos Villalobos S."/>
            <person name="Chakraborty S."/>
            <person name="Mukherjee J."/>
        </authorList>
    </citation>
    <scope>NUCLEOTIDE SEQUENCE [LARGE SCALE GENOMIC DNA]</scope>
    <source>
        <strain evidence="9 10">S1</strain>
    </source>
</reference>
<protein>
    <submittedName>
        <fullName evidence="9">DMT family transporter</fullName>
    </submittedName>
</protein>
<sequence>MSIYRASHTQALLLLVMTNVIWGTTFPLLKDVVSTLSPQALICTRFLIAAIALIPFCRHCNRQLLKDSFVLAVPLFLAYLTQVVGLETTPANRSAFITSLNVILVPILGVLLGRSLSLPVAIAAALAFTGVGVLSWQGGAFSVGDVWTLGCAISYASFILLLEKIAPRQPLVALTTWQIIWVAILGLLWSGGNIWQELPALQANWGAIVYLGVIATAATTWTQVIAQRSLAATEVAIIYTLEPVFAALFAFWWLGERLGIRGGLGAGVILVATLISQLRPGQIYPLLPKIFQRK</sequence>
<feature type="transmembrane region" description="Helical" evidence="7">
    <location>
        <begin position="69"/>
        <end position="88"/>
    </location>
</feature>
<evidence type="ECO:0000256" key="4">
    <source>
        <dbReference type="ARBA" id="ARBA00022692"/>
    </source>
</evidence>
<evidence type="ECO:0000259" key="8">
    <source>
        <dbReference type="Pfam" id="PF00892"/>
    </source>
</evidence>
<comment type="subcellular location">
    <subcellularLocation>
        <location evidence="1">Cell membrane</location>
        <topology evidence="1">Multi-pass membrane protein</topology>
    </subcellularLocation>
</comment>
<dbReference type="RefSeq" id="WP_377963997.1">
    <property type="nucleotide sequence ID" value="NZ_JBHZOL010000062.1"/>
</dbReference>
<gene>
    <name evidence="9" type="ORF">ACFVKH_08625</name>
</gene>
<dbReference type="PANTHER" id="PTHR42920">
    <property type="entry name" value="OS03G0707200 PROTEIN-RELATED"/>
    <property type="match status" value="1"/>
</dbReference>
<evidence type="ECO:0000256" key="2">
    <source>
        <dbReference type="ARBA" id="ARBA00007362"/>
    </source>
</evidence>
<feature type="transmembrane region" description="Helical" evidence="7">
    <location>
        <begin position="171"/>
        <end position="191"/>
    </location>
</feature>
<evidence type="ECO:0000313" key="10">
    <source>
        <dbReference type="Proteomes" id="UP001600165"/>
    </source>
</evidence>
<feature type="transmembrane region" description="Helical" evidence="7">
    <location>
        <begin position="236"/>
        <end position="254"/>
    </location>
</feature>
<feature type="transmembrane region" description="Helical" evidence="7">
    <location>
        <begin position="36"/>
        <end position="57"/>
    </location>
</feature>